<feature type="transmembrane region" description="Helical" evidence="1">
    <location>
        <begin position="180"/>
        <end position="207"/>
    </location>
</feature>
<dbReference type="EMBL" id="JBEPSM010000001">
    <property type="protein sequence ID" value="MET4632818.1"/>
    <property type="molecule type" value="Genomic_DNA"/>
</dbReference>
<protein>
    <submittedName>
        <fullName evidence="2">Uncharacterized protein</fullName>
    </submittedName>
</protein>
<accession>A0ABV2QWD3</accession>
<evidence type="ECO:0000313" key="2">
    <source>
        <dbReference type="EMBL" id="MET4632818.1"/>
    </source>
</evidence>
<keyword evidence="1" id="KW-0472">Membrane</keyword>
<organism evidence="2 3">
    <name type="scientific">Kaistia defluvii</name>
    <dbReference type="NCBI Taxonomy" id="410841"/>
    <lineage>
        <taxon>Bacteria</taxon>
        <taxon>Pseudomonadati</taxon>
        <taxon>Pseudomonadota</taxon>
        <taxon>Alphaproteobacteria</taxon>
        <taxon>Hyphomicrobiales</taxon>
        <taxon>Kaistiaceae</taxon>
        <taxon>Kaistia</taxon>
    </lineage>
</organism>
<keyword evidence="1" id="KW-0812">Transmembrane</keyword>
<keyword evidence="3" id="KW-1185">Reference proteome</keyword>
<dbReference type="RefSeq" id="WP_354548843.1">
    <property type="nucleotide sequence ID" value="NZ_JBEPSM010000001.1"/>
</dbReference>
<name>A0ABV2QWD3_9HYPH</name>
<proteinExistence type="predicted"/>
<sequence length="225" mass="23928">MVMAIYLSVGRRSCRIRTREGRRGRRARACAGAAHHRKDLIPASGAGPARLRYALLAGQELDGDVRRVTYMSISGADLAAAIDRLAQADLKKADPFRPCLNFLIGHFTFTLAILAATLASLPKKGEELAPGLAAALGGVLAWMALSALVASIVTLLVKVLKTRYIRHNLAGAPKEPWTNLALILCALPLLPGAVAVAFCLQVGVALLPKASLLPPLGEALRRLLF</sequence>
<evidence type="ECO:0000313" key="3">
    <source>
        <dbReference type="Proteomes" id="UP001549321"/>
    </source>
</evidence>
<keyword evidence="1" id="KW-1133">Transmembrane helix</keyword>
<comment type="caution">
    <text evidence="2">The sequence shown here is derived from an EMBL/GenBank/DDBJ whole genome shotgun (WGS) entry which is preliminary data.</text>
</comment>
<feature type="transmembrane region" description="Helical" evidence="1">
    <location>
        <begin position="99"/>
        <end position="119"/>
    </location>
</feature>
<feature type="transmembrane region" description="Helical" evidence="1">
    <location>
        <begin position="139"/>
        <end position="160"/>
    </location>
</feature>
<reference evidence="2 3" key="1">
    <citation type="submission" date="2024-06" db="EMBL/GenBank/DDBJ databases">
        <title>Sorghum-associated microbial communities from plants grown in Nebraska, USA.</title>
        <authorList>
            <person name="Schachtman D."/>
        </authorList>
    </citation>
    <scope>NUCLEOTIDE SEQUENCE [LARGE SCALE GENOMIC DNA]</scope>
    <source>
        <strain evidence="2 3">3207</strain>
    </source>
</reference>
<gene>
    <name evidence="2" type="ORF">ABIE08_000731</name>
</gene>
<dbReference type="Proteomes" id="UP001549321">
    <property type="component" value="Unassembled WGS sequence"/>
</dbReference>
<evidence type="ECO:0000256" key="1">
    <source>
        <dbReference type="SAM" id="Phobius"/>
    </source>
</evidence>